<evidence type="ECO:0000313" key="2">
    <source>
        <dbReference type="EMBL" id="GGC66511.1"/>
    </source>
</evidence>
<evidence type="ECO:0000259" key="1">
    <source>
        <dbReference type="Pfam" id="PF06568"/>
    </source>
</evidence>
<reference evidence="2" key="2">
    <citation type="submission" date="2020-09" db="EMBL/GenBank/DDBJ databases">
        <authorList>
            <person name="Sun Q."/>
            <person name="Zhou Y."/>
        </authorList>
    </citation>
    <scope>NUCLEOTIDE SEQUENCE</scope>
    <source>
        <strain evidence="2">CGMCC 1.12919</strain>
    </source>
</reference>
<dbReference type="EMBL" id="BMGG01000004">
    <property type="protein sequence ID" value="GGC66511.1"/>
    <property type="molecule type" value="Genomic_DNA"/>
</dbReference>
<dbReference type="AlphaFoldDB" id="A0A916UAP4"/>
<gene>
    <name evidence="2" type="ORF">GCM10010994_26410</name>
</gene>
<proteinExistence type="predicted"/>
<accession>A0A916UAP4</accession>
<feature type="domain" description="YjiS-like" evidence="1">
    <location>
        <begin position="22"/>
        <end position="56"/>
    </location>
</feature>
<keyword evidence="3" id="KW-1185">Reference proteome</keyword>
<reference evidence="2" key="1">
    <citation type="journal article" date="2014" name="Int. J. Syst. Evol. Microbiol.">
        <title>Complete genome sequence of Corynebacterium casei LMG S-19264T (=DSM 44701T), isolated from a smear-ripened cheese.</title>
        <authorList>
            <consortium name="US DOE Joint Genome Institute (JGI-PGF)"/>
            <person name="Walter F."/>
            <person name="Albersmeier A."/>
            <person name="Kalinowski J."/>
            <person name="Ruckert C."/>
        </authorList>
    </citation>
    <scope>NUCLEOTIDE SEQUENCE</scope>
    <source>
        <strain evidence="2">CGMCC 1.12919</strain>
    </source>
</reference>
<organism evidence="2 3">
    <name type="scientific">Chelatococcus reniformis</name>
    <dbReference type="NCBI Taxonomy" id="1494448"/>
    <lineage>
        <taxon>Bacteria</taxon>
        <taxon>Pseudomonadati</taxon>
        <taxon>Pseudomonadota</taxon>
        <taxon>Alphaproteobacteria</taxon>
        <taxon>Hyphomicrobiales</taxon>
        <taxon>Chelatococcaceae</taxon>
        <taxon>Chelatococcus</taxon>
    </lineage>
</organism>
<protein>
    <recommendedName>
        <fullName evidence="1">YjiS-like domain-containing protein</fullName>
    </recommendedName>
</protein>
<dbReference type="Pfam" id="PF06568">
    <property type="entry name" value="YjiS-like"/>
    <property type="match status" value="1"/>
</dbReference>
<dbReference type="RefSeq" id="WP_188609621.1">
    <property type="nucleotide sequence ID" value="NZ_BMGG01000004.1"/>
</dbReference>
<sequence>MAVFDLGAARPGRGWQRAIGAWARLVRAARARREMAVLAQLSEGELKDIGLRPDDVANALAQPYGSDPTHYLADLVRERRRLARCGRF</sequence>
<evidence type="ECO:0000313" key="3">
    <source>
        <dbReference type="Proteomes" id="UP000637002"/>
    </source>
</evidence>
<dbReference type="Proteomes" id="UP000637002">
    <property type="component" value="Unassembled WGS sequence"/>
</dbReference>
<name>A0A916UAP4_9HYPH</name>
<dbReference type="InterPro" id="IPR009506">
    <property type="entry name" value="YjiS-like"/>
</dbReference>
<comment type="caution">
    <text evidence="2">The sequence shown here is derived from an EMBL/GenBank/DDBJ whole genome shotgun (WGS) entry which is preliminary data.</text>
</comment>